<name>A0AAD5H9F6_9CHLO</name>
<protein>
    <submittedName>
        <fullName evidence="6">Uncharacterized protein</fullName>
    </submittedName>
</protein>
<evidence type="ECO:0000256" key="2">
    <source>
        <dbReference type="ARBA" id="ARBA00022490"/>
    </source>
</evidence>
<dbReference type="AlphaFoldDB" id="A0AAD5H9F6"/>
<dbReference type="EMBL" id="JADXDR010000012">
    <property type="protein sequence ID" value="KAI7845855.1"/>
    <property type="molecule type" value="Genomic_DNA"/>
</dbReference>
<dbReference type="GO" id="GO:0005885">
    <property type="term" value="C:Arp2/3 protein complex"/>
    <property type="evidence" value="ECO:0007669"/>
    <property type="project" value="InterPro"/>
</dbReference>
<dbReference type="InterPro" id="IPR034666">
    <property type="entry name" value="ARPC2/4"/>
</dbReference>
<dbReference type="Gene3D" id="3.30.1460.20">
    <property type="match status" value="1"/>
</dbReference>
<evidence type="ECO:0000256" key="3">
    <source>
        <dbReference type="ARBA" id="ARBA00023203"/>
    </source>
</evidence>
<evidence type="ECO:0000313" key="7">
    <source>
        <dbReference type="Proteomes" id="UP001205105"/>
    </source>
</evidence>
<feature type="compositionally biased region" description="Low complexity" evidence="5">
    <location>
        <begin position="7"/>
        <end position="31"/>
    </location>
</feature>
<dbReference type="GO" id="GO:0003779">
    <property type="term" value="F:actin binding"/>
    <property type="evidence" value="ECO:0007669"/>
    <property type="project" value="UniProtKB-KW"/>
</dbReference>
<proteinExistence type="predicted"/>
<feature type="region of interest" description="Disordered" evidence="5">
    <location>
        <begin position="1"/>
        <end position="31"/>
    </location>
</feature>
<dbReference type="GO" id="GO:0030041">
    <property type="term" value="P:actin filament polymerization"/>
    <property type="evidence" value="ECO:0007669"/>
    <property type="project" value="InterPro"/>
</dbReference>
<reference evidence="6" key="1">
    <citation type="submission" date="2020-11" db="EMBL/GenBank/DDBJ databases">
        <title>Chlorella ohadii genome sequencing and assembly.</title>
        <authorList>
            <person name="Murik O."/>
            <person name="Treves H."/>
            <person name="Kedem I."/>
            <person name="Shotland Y."/>
            <person name="Kaplan A."/>
        </authorList>
    </citation>
    <scope>NUCLEOTIDE SEQUENCE</scope>
    <source>
        <strain evidence="6">1</strain>
    </source>
</reference>
<keyword evidence="7" id="KW-1185">Reference proteome</keyword>
<keyword evidence="4" id="KW-0206">Cytoskeleton</keyword>
<evidence type="ECO:0000256" key="4">
    <source>
        <dbReference type="ARBA" id="ARBA00023212"/>
    </source>
</evidence>
<evidence type="ECO:0000256" key="1">
    <source>
        <dbReference type="ARBA" id="ARBA00004245"/>
    </source>
</evidence>
<keyword evidence="3" id="KW-0009">Actin-binding</keyword>
<dbReference type="GO" id="GO:0034314">
    <property type="term" value="P:Arp2/3 complex-mediated actin nucleation"/>
    <property type="evidence" value="ECO:0007669"/>
    <property type="project" value="InterPro"/>
</dbReference>
<evidence type="ECO:0000256" key="5">
    <source>
        <dbReference type="SAM" id="MobiDB-lite"/>
    </source>
</evidence>
<keyword evidence="2" id="KW-0963">Cytoplasm</keyword>
<dbReference type="Proteomes" id="UP001205105">
    <property type="component" value="Unassembled WGS sequence"/>
</dbReference>
<comment type="caution">
    <text evidence="6">The sequence shown here is derived from an EMBL/GenBank/DDBJ whole genome shotgun (WGS) entry which is preliminary data.</text>
</comment>
<gene>
    <name evidence="6" type="ORF">COHA_000589</name>
</gene>
<comment type="subcellular location">
    <subcellularLocation>
        <location evidence="1">Cytoplasm</location>
        <location evidence="1">Cytoskeleton</location>
    </subcellularLocation>
</comment>
<accession>A0AAD5H9F6</accession>
<evidence type="ECO:0000313" key="6">
    <source>
        <dbReference type="EMBL" id="KAI7845855.1"/>
    </source>
</evidence>
<organism evidence="6 7">
    <name type="scientific">Chlorella ohadii</name>
    <dbReference type="NCBI Taxonomy" id="2649997"/>
    <lineage>
        <taxon>Eukaryota</taxon>
        <taxon>Viridiplantae</taxon>
        <taxon>Chlorophyta</taxon>
        <taxon>core chlorophytes</taxon>
        <taxon>Trebouxiophyceae</taxon>
        <taxon>Chlorellales</taxon>
        <taxon>Chlorellaceae</taxon>
        <taxon>Chlorella clade</taxon>
        <taxon>Chlorella</taxon>
    </lineage>
</organism>
<sequence>MEISVVGGAAPPAAAPAAEQPPAAGEQQSQPAAPLVVQFVATDEAADMQQVEQAARLFEAYWSMHTKAAKSDLHCRMRRRLAALGQQLALQRFDSRT</sequence>